<dbReference type="AlphaFoldDB" id="A0A8J8TCT6"/>
<evidence type="ECO:0000256" key="5">
    <source>
        <dbReference type="ARBA" id="ARBA00022777"/>
    </source>
</evidence>
<dbReference type="Pfam" id="PF02518">
    <property type="entry name" value="HATPase_c"/>
    <property type="match status" value="1"/>
</dbReference>
<keyword evidence="11" id="KW-1185">Reference proteome</keyword>
<dbReference type="Pfam" id="PF00512">
    <property type="entry name" value="HisKA"/>
    <property type="match status" value="1"/>
</dbReference>
<keyword evidence="3" id="KW-0597">Phosphoprotein</keyword>
<dbReference type="SMART" id="SM00387">
    <property type="entry name" value="HATPase_c"/>
    <property type="match status" value="1"/>
</dbReference>
<dbReference type="Gene3D" id="3.30.565.10">
    <property type="entry name" value="Histidine kinase-like ATPase, C-terminal domain"/>
    <property type="match status" value="1"/>
</dbReference>
<dbReference type="EMBL" id="RKLU01000003">
    <property type="protein sequence ID" value="TQQ81201.1"/>
    <property type="molecule type" value="Genomic_DNA"/>
</dbReference>
<dbReference type="PROSITE" id="PS50112">
    <property type="entry name" value="PAS"/>
    <property type="match status" value="1"/>
</dbReference>
<evidence type="ECO:0000313" key="10">
    <source>
        <dbReference type="EMBL" id="TQQ81201.1"/>
    </source>
</evidence>
<dbReference type="SUPFAM" id="SSF55781">
    <property type="entry name" value="GAF domain-like"/>
    <property type="match status" value="1"/>
</dbReference>
<evidence type="ECO:0000256" key="3">
    <source>
        <dbReference type="ARBA" id="ARBA00022553"/>
    </source>
</evidence>
<proteinExistence type="predicted"/>
<dbReference type="SMART" id="SM00388">
    <property type="entry name" value="HisKA"/>
    <property type="match status" value="1"/>
</dbReference>
<dbReference type="SUPFAM" id="SSF47384">
    <property type="entry name" value="Homodimeric domain of signal transducing histidine kinase"/>
    <property type="match status" value="1"/>
</dbReference>
<dbReference type="InterPro" id="IPR050736">
    <property type="entry name" value="Sensor_HK_Regulatory"/>
</dbReference>
<keyword evidence="6" id="KW-0902">Two-component regulatory system</keyword>
<dbReference type="CDD" id="cd00082">
    <property type="entry name" value="HisKA"/>
    <property type="match status" value="1"/>
</dbReference>
<dbReference type="PANTHER" id="PTHR43711:SF1">
    <property type="entry name" value="HISTIDINE KINASE 1"/>
    <property type="match status" value="1"/>
</dbReference>
<dbReference type="GO" id="GO:0000155">
    <property type="term" value="F:phosphorelay sensor kinase activity"/>
    <property type="evidence" value="ECO:0007669"/>
    <property type="project" value="InterPro"/>
</dbReference>
<dbReference type="PRINTS" id="PR00344">
    <property type="entry name" value="BCTRLSENSOR"/>
</dbReference>
<dbReference type="Pfam" id="PF08447">
    <property type="entry name" value="PAS_3"/>
    <property type="match status" value="1"/>
</dbReference>
<dbReference type="InterPro" id="IPR003661">
    <property type="entry name" value="HisK_dim/P_dom"/>
</dbReference>
<feature type="domain" description="PAC" evidence="9">
    <location>
        <begin position="85"/>
        <end position="136"/>
    </location>
</feature>
<dbReference type="InterPro" id="IPR000014">
    <property type="entry name" value="PAS"/>
</dbReference>
<dbReference type="InterPro" id="IPR036890">
    <property type="entry name" value="HATPase_C_sf"/>
</dbReference>
<keyword evidence="5" id="KW-0418">Kinase</keyword>
<evidence type="ECO:0000259" key="9">
    <source>
        <dbReference type="PROSITE" id="PS50113"/>
    </source>
</evidence>
<comment type="caution">
    <text evidence="10">The sequence shown here is derived from an EMBL/GenBank/DDBJ whole genome shotgun (WGS) entry which is preliminary data.</text>
</comment>
<dbReference type="CDD" id="cd00075">
    <property type="entry name" value="HATPase"/>
    <property type="match status" value="1"/>
</dbReference>
<dbReference type="InterPro" id="IPR005467">
    <property type="entry name" value="His_kinase_dom"/>
</dbReference>
<dbReference type="SMART" id="SM00086">
    <property type="entry name" value="PAC"/>
    <property type="match status" value="1"/>
</dbReference>
<gene>
    <name evidence="10" type="ORF">EGH24_08710</name>
</gene>
<protein>
    <recommendedName>
        <fullName evidence="2">histidine kinase</fullName>
        <ecNumber evidence="2">2.7.13.3</ecNumber>
    </recommendedName>
</protein>
<keyword evidence="4" id="KW-0808">Transferase</keyword>
<dbReference type="NCBIfam" id="TIGR00229">
    <property type="entry name" value="sensory_box"/>
    <property type="match status" value="1"/>
</dbReference>
<dbReference type="InterPro" id="IPR003018">
    <property type="entry name" value="GAF"/>
</dbReference>
<dbReference type="Gene3D" id="1.10.287.130">
    <property type="match status" value="1"/>
</dbReference>
<feature type="domain" description="PAS" evidence="8">
    <location>
        <begin position="30"/>
        <end position="82"/>
    </location>
</feature>
<accession>A0A8J8TCT6</accession>
<evidence type="ECO:0000256" key="4">
    <source>
        <dbReference type="ARBA" id="ARBA00022679"/>
    </source>
</evidence>
<dbReference type="Gene3D" id="2.10.70.100">
    <property type="match status" value="1"/>
</dbReference>
<dbReference type="CDD" id="cd00130">
    <property type="entry name" value="PAS"/>
    <property type="match status" value="1"/>
</dbReference>
<dbReference type="SUPFAM" id="SSF55785">
    <property type="entry name" value="PYP-like sensor domain (PAS domain)"/>
    <property type="match status" value="1"/>
</dbReference>
<dbReference type="Gene3D" id="3.30.450.40">
    <property type="match status" value="1"/>
</dbReference>
<dbReference type="InterPro" id="IPR029016">
    <property type="entry name" value="GAF-like_dom_sf"/>
</dbReference>
<dbReference type="SMART" id="SM00065">
    <property type="entry name" value="GAF"/>
    <property type="match status" value="1"/>
</dbReference>
<name>A0A8J8TCT6_9EURY</name>
<dbReference type="PANTHER" id="PTHR43711">
    <property type="entry name" value="TWO-COMPONENT HISTIDINE KINASE"/>
    <property type="match status" value="1"/>
</dbReference>
<dbReference type="InterPro" id="IPR001610">
    <property type="entry name" value="PAC"/>
</dbReference>
<dbReference type="InterPro" id="IPR000700">
    <property type="entry name" value="PAS-assoc_C"/>
</dbReference>
<dbReference type="InterPro" id="IPR004358">
    <property type="entry name" value="Sig_transdc_His_kin-like_C"/>
</dbReference>
<feature type="domain" description="Histidine kinase" evidence="7">
    <location>
        <begin position="301"/>
        <end position="496"/>
    </location>
</feature>
<dbReference type="Proteomes" id="UP000705823">
    <property type="component" value="Unassembled WGS sequence"/>
</dbReference>
<dbReference type="Gene3D" id="3.30.450.20">
    <property type="entry name" value="PAS domain"/>
    <property type="match status" value="1"/>
</dbReference>
<evidence type="ECO:0000313" key="11">
    <source>
        <dbReference type="Proteomes" id="UP000705823"/>
    </source>
</evidence>
<evidence type="ECO:0000256" key="2">
    <source>
        <dbReference type="ARBA" id="ARBA00012438"/>
    </source>
</evidence>
<dbReference type="InterPro" id="IPR036097">
    <property type="entry name" value="HisK_dim/P_sf"/>
</dbReference>
<dbReference type="PROSITE" id="PS50113">
    <property type="entry name" value="PAC"/>
    <property type="match status" value="1"/>
</dbReference>
<dbReference type="Pfam" id="PF13185">
    <property type="entry name" value="GAF_2"/>
    <property type="match status" value="1"/>
</dbReference>
<evidence type="ECO:0000256" key="6">
    <source>
        <dbReference type="ARBA" id="ARBA00023012"/>
    </source>
</evidence>
<dbReference type="InterPro" id="IPR003594">
    <property type="entry name" value="HATPase_dom"/>
</dbReference>
<dbReference type="PROSITE" id="PS50109">
    <property type="entry name" value="HIS_KIN"/>
    <property type="match status" value="1"/>
</dbReference>
<evidence type="ECO:0000259" key="8">
    <source>
        <dbReference type="PROSITE" id="PS50112"/>
    </source>
</evidence>
<sequence length="496" mass="54985">MMNETRDRDRETALFEAAQELASVGGWEYDIRAETLYCTDEVDRIYGRETKTDVTLSATIERFHPSDRPAVRAALDDAIEAGEAFEGEWRLRPQNGDQRWVRVYGEPERDGDAVVRIRGAIEDITAEKRHKERLNRLFETNRELLEQETADAVATVAVEAAREVLGLSINGIHLHDADDNVLVPTATTDATVDLLGEPPTFEQGEGIAWTVFETGDPRIYDDVRTADGIYNPETGVRSELNLPLGDHGVFIAGSPQPNAFDDRTVSLAKILAANVETALDQLDREQRLRRQNDRLEEFASIVSHDLRNPLSVAKAGIEVARTERGDGDSLDRVDRAHDRMAALIEDLLSLARNGQDIEAGDMETVKLSVLASHAWQSVETSDATLETENNGEVVADPSRLQQLLENLFRNSIEHSSNPVTIRVGTHSDGFYVEDDGPGIPSEKREEVFEAGYTTQDDGTGLGLRIVRTVADAHDWDVTVTHSEMDGARFEITGVES</sequence>
<evidence type="ECO:0000256" key="1">
    <source>
        <dbReference type="ARBA" id="ARBA00000085"/>
    </source>
</evidence>
<organism evidence="10 11">
    <name type="scientific">Halonotius terrestris</name>
    <dbReference type="NCBI Taxonomy" id="2487750"/>
    <lineage>
        <taxon>Archaea</taxon>
        <taxon>Methanobacteriati</taxon>
        <taxon>Methanobacteriota</taxon>
        <taxon>Stenosarchaea group</taxon>
        <taxon>Halobacteria</taxon>
        <taxon>Halobacteriales</taxon>
        <taxon>Haloferacaceae</taxon>
        <taxon>Halonotius</taxon>
    </lineage>
</organism>
<evidence type="ECO:0000259" key="7">
    <source>
        <dbReference type="PROSITE" id="PS50109"/>
    </source>
</evidence>
<comment type="catalytic activity">
    <reaction evidence="1">
        <text>ATP + protein L-histidine = ADP + protein N-phospho-L-histidine.</text>
        <dbReference type="EC" id="2.7.13.3"/>
    </reaction>
</comment>
<dbReference type="SUPFAM" id="SSF55874">
    <property type="entry name" value="ATPase domain of HSP90 chaperone/DNA topoisomerase II/histidine kinase"/>
    <property type="match status" value="1"/>
</dbReference>
<dbReference type="InterPro" id="IPR013655">
    <property type="entry name" value="PAS_fold_3"/>
</dbReference>
<reference evidence="10" key="1">
    <citation type="submission" date="2019-02" db="EMBL/GenBank/DDBJ databases">
        <title>Halonotius sp. a new haloarchaeum isolated from saline soil.</title>
        <authorList>
            <person name="Duran-Viseras A."/>
            <person name="Sanchez-Porro C."/>
            <person name="Ventosa A."/>
        </authorList>
    </citation>
    <scope>NUCLEOTIDE SEQUENCE</scope>
    <source>
        <strain evidence="10">F15B</strain>
    </source>
</reference>
<dbReference type="EC" id="2.7.13.3" evidence="2"/>
<dbReference type="InterPro" id="IPR035965">
    <property type="entry name" value="PAS-like_dom_sf"/>
</dbReference>